<organism evidence="1 2">
    <name type="scientific">Nocardia speluncae</name>
    <dbReference type="NCBI Taxonomy" id="419477"/>
    <lineage>
        <taxon>Bacteria</taxon>
        <taxon>Bacillati</taxon>
        <taxon>Actinomycetota</taxon>
        <taxon>Actinomycetes</taxon>
        <taxon>Mycobacteriales</taxon>
        <taxon>Nocardiaceae</taxon>
        <taxon>Nocardia</taxon>
    </lineage>
</organism>
<sequence length="312" mass="35853">MSSKSIFVSIAAYRDPDCINTLRSLFSTAREPDRITVGLCWQALPGTDDELYPVRERKDQCRVIAVDARESRGACWARSNIQSLWRGEDYLLQIDSHMRFIPDWDLILRDMLPRCASVKPVLSTYAHRFPKGFPDNETLDAQRFPVMCARNFDNAGVLKLGSTGISLSAAPEFPERNPFFSANFFFAAAAVIEDVPYDPHLYFFGEEISLAARLFTHGWDIFTPNAVPIYHDYKRRPERRLHWDDHLDWQNSNRRSKARIRHLLGMESSKDPDVLDEIEKYGLGIARSLAEYEKFAGVDFQTRTIHRTGPST</sequence>
<evidence type="ECO:0000313" key="1">
    <source>
        <dbReference type="EMBL" id="NKY36754.1"/>
    </source>
</evidence>
<evidence type="ECO:0008006" key="3">
    <source>
        <dbReference type="Google" id="ProtNLM"/>
    </source>
</evidence>
<dbReference type="PANTHER" id="PTHR34496:SF10">
    <property type="entry name" value="GLCNAC TRANSFERASE"/>
    <property type="match status" value="1"/>
</dbReference>
<dbReference type="AlphaFoldDB" id="A0A846XT71"/>
<dbReference type="InterPro" id="IPR029044">
    <property type="entry name" value="Nucleotide-diphossugar_trans"/>
</dbReference>
<dbReference type="Pfam" id="PF11397">
    <property type="entry name" value="GlcNAc"/>
    <property type="match status" value="2"/>
</dbReference>
<dbReference type="PANTHER" id="PTHR34496">
    <property type="entry name" value="GLCNAC TRANSFERASE-RELATED"/>
    <property type="match status" value="1"/>
</dbReference>
<dbReference type="EMBL" id="JAAXOO010000007">
    <property type="protein sequence ID" value="NKY36754.1"/>
    <property type="molecule type" value="Genomic_DNA"/>
</dbReference>
<keyword evidence="2" id="KW-1185">Reference proteome</keyword>
<comment type="caution">
    <text evidence="1">The sequence shown here is derived from an EMBL/GenBank/DDBJ whole genome shotgun (WGS) entry which is preliminary data.</text>
</comment>
<dbReference type="InterPro" id="IPR021067">
    <property type="entry name" value="Glycosyltransferase"/>
</dbReference>
<name>A0A846XT71_9NOCA</name>
<evidence type="ECO:0000313" key="2">
    <source>
        <dbReference type="Proteomes" id="UP000565715"/>
    </source>
</evidence>
<dbReference type="SUPFAM" id="SSF53448">
    <property type="entry name" value="Nucleotide-diphospho-sugar transferases"/>
    <property type="match status" value="1"/>
</dbReference>
<dbReference type="RefSeq" id="WP_068039193.1">
    <property type="nucleotide sequence ID" value="NZ_JAAXOO010000007.1"/>
</dbReference>
<accession>A0A846XT71</accession>
<gene>
    <name evidence="1" type="ORF">HGA13_27320</name>
</gene>
<protein>
    <recommendedName>
        <fullName evidence="3">Glycosyltransferase (GlcNAc)</fullName>
    </recommendedName>
</protein>
<reference evidence="1 2" key="1">
    <citation type="submission" date="2020-04" db="EMBL/GenBank/DDBJ databases">
        <title>MicrobeNet Type strains.</title>
        <authorList>
            <person name="Nicholson A.C."/>
        </authorList>
    </citation>
    <scope>NUCLEOTIDE SEQUENCE [LARGE SCALE GENOMIC DNA]</scope>
    <source>
        <strain evidence="1 2">DSM 45078</strain>
    </source>
</reference>
<dbReference type="Proteomes" id="UP000565715">
    <property type="component" value="Unassembled WGS sequence"/>
</dbReference>
<proteinExistence type="predicted"/>